<proteinExistence type="predicted"/>
<dbReference type="SUPFAM" id="SSF47413">
    <property type="entry name" value="lambda repressor-like DNA-binding domains"/>
    <property type="match status" value="1"/>
</dbReference>
<reference evidence="4" key="1">
    <citation type="journal article" date="2019" name="Int. J. Syst. Evol. Microbiol.">
        <title>The Global Catalogue of Microorganisms (GCM) 10K type strain sequencing project: providing services to taxonomists for standard genome sequencing and annotation.</title>
        <authorList>
            <consortium name="The Broad Institute Genomics Platform"/>
            <consortium name="The Broad Institute Genome Sequencing Center for Infectious Disease"/>
            <person name="Wu L."/>
            <person name="Ma J."/>
        </authorList>
    </citation>
    <scope>NUCLEOTIDE SEQUENCE [LARGE SCALE GENOMIC DNA]</scope>
    <source>
        <strain evidence="4">CGMCC 1.12942</strain>
    </source>
</reference>
<dbReference type="EMBL" id="JBHTBW010000087">
    <property type="protein sequence ID" value="MFC7443425.1"/>
    <property type="molecule type" value="Genomic_DNA"/>
</dbReference>
<dbReference type="Pfam" id="PF01381">
    <property type="entry name" value="HTH_3"/>
    <property type="match status" value="1"/>
</dbReference>
<organism evidence="3 4">
    <name type="scientific">Laceyella putida</name>
    <dbReference type="NCBI Taxonomy" id="110101"/>
    <lineage>
        <taxon>Bacteria</taxon>
        <taxon>Bacillati</taxon>
        <taxon>Bacillota</taxon>
        <taxon>Bacilli</taxon>
        <taxon>Bacillales</taxon>
        <taxon>Thermoactinomycetaceae</taxon>
        <taxon>Laceyella</taxon>
    </lineage>
</organism>
<accession>A0ABW2RQT1</accession>
<dbReference type="Proteomes" id="UP001596500">
    <property type="component" value="Unassembled WGS sequence"/>
</dbReference>
<dbReference type="InterPro" id="IPR001387">
    <property type="entry name" value="Cro/C1-type_HTH"/>
</dbReference>
<dbReference type="CDD" id="cd00093">
    <property type="entry name" value="HTH_XRE"/>
    <property type="match status" value="1"/>
</dbReference>
<name>A0ABW2RQT1_9BACL</name>
<protein>
    <submittedName>
        <fullName evidence="3">Helix-turn-helix domain-containing protein</fullName>
    </submittedName>
</protein>
<evidence type="ECO:0000313" key="3">
    <source>
        <dbReference type="EMBL" id="MFC7443425.1"/>
    </source>
</evidence>
<dbReference type="PROSITE" id="PS50943">
    <property type="entry name" value="HTH_CROC1"/>
    <property type="match status" value="1"/>
</dbReference>
<keyword evidence="4" id="KW-1185">Reference proteome</keyword>
<dbReference type="InterPro" id="IPR010982">
    <property type="entry name" value="Lambda_DNA-bd_dom_sf"/>
</dbReference>
<evidence type="ECO:0000259" key="2">
    <source>
        <dbReference type="PROSITE" id="PS50943"/>
    </source>
</evidence>
<keyword evidence="1" id="KW-0175">Coiled coil</keyword>
<feature type="coiled-coil region" evidence="1">
    <location>
        <begin position="67"/>
        <end position="112"/>
    </location>
</feature>
<evidence type="ECO:0000313" key="4">
    <source>
        <dbReference type="Proteomes" id="UP001596500"/>
    </source>
</evidence>
<sequence>MLICNLDLILAKKKHEGFMIQLGDKKVKPNKSNLAIALGVVKQQVSMWTSQSAYPRIDTLYKMAKILEVSVDELYTLEETEEELEKQREEIAKRLAEEEAEAERRKATYRLAKKMEKEKS</sequence>
<gene>
    <name evidence="3" type="ORF">ACFQNG_20415</name>
</gene>
<feature type="domain" description="HTH cro/C1-type" evidence="2">
    <location>
        <begin position="34"/>
        <end position="74"/>
    </location>
</feature>
<comment type="caution">
    <text evidence="3">The sequence shown here is derived from an EMBL/GenBank/DDBJ whole genome shotgun (WGS) entry which is preliminary data.</text>
</comment>
<dbReference type="RefSeq" id="WP_379867757.1">
    <property type="nucleotide sequence ID" value="NZ_JBHTBW010000087.1"/>
</dbReference>
<dbReference type="Gene3D" id="1.10.260.40">
    <property type="entry name" value="lambda repressor-like DNA-binding domains"/>
    <property type="match status" value="1"/>
</dbReference>
<evidence type="ECO:0000256" key="1">
    <source>
        <dbReference type="SAM" id="Coils"/>
    </source>
</evidence>